<evidence type="ECO:0000313" key="2">
    <source>
        <dbReference type="Proteomes" id="UP000030652"/>
    </source>
</evidence>
<evidence type="ECO:0000313" key="1">
    <source>
        <dbReference type="EMBL" id="KHE92783.1"/>
    </source>
</evidence>
<accession>A0A0B0ENX2</accession>
<gene>
    <name evidence="1" type="ORF">SCABRO_01471</name>
</gene>
<dbReference type="AlphaFoldDB" id="A0A0B0ENX2"/>
<organism evidence="1 2">
    <name type="scientific">Candidatus Scalindua brodae</name>
    <dbReference type="NCBI Taxonomy" id="237368"/>
    <lineage>
        <taxon>Bacteria</taxon>
        <taxon>Pseudomonadati</taxon>
        <taxon>Planctomycetota</taxon>
        <taxon>Candidatus Brocadiia</taxon>
        <taxon>Candidatus Brocadiales</taxon>
        <taxon>Candidatus Scalinduaceae</taxon>
        <taxon>Candidatus Scalindua</taxon>
    </lineage>
</organism>
<protein>
    <recommendedName>
        <fullName evidence="3">Cell division protein FtsL</fullName>
    </recommendedName>
</protein>
<evidence type="ECO:0008006" key="3">
    <source>
        <dbReference type="Google" id="ProtNLM"/>
    </source>
</evidence>
<comment type="caution">
    <text evidence="1">The sequence shown here is derived from an EMBL/GenBank/DDBJ whole genome shotgun (WGS) entry which is preliminary data.</text>
</comment>
<reference evidence="1 2" key="1">
    <citation type="submission" date="2014-10" db="EMBL/GenBank/DDBJ databases">
        <title>Draft genome of anammox bacterium scalindua brodae, obtained using differential coverage binning of sequence data from two enrichment reactors.</title>
        <authorList>
            <person name="Speth D.R."/>
            <person name="Russ L."/>
            <person name="Kartal B."/>
            <person name="Op den Camp H.J."/>
            <person name="Dutilh B.E."/>
            <person name="Jetten M.S."/>
        </authorList>
    </citation>
    <scope>NUCLEOTIDE SEQUENCE [LARGE SCALE GENOMIC DNA]</scope>
    <source>
        <strain evidence="1">RU1</strain>
    </source>
</reference>
<dbReference type="Proteomes" id="UP000030652">
    <property type="component" value="Unassembled WGS sequence"/>
</dbReference>
<name>A0A0B0ENX2_9BACT</name>
<proteinExistence type="predicted"/>
<sequence>MKVCRYGCILVVILIMSIFTMAEGSRKIQIGYDITRMENELVKLSEEIKKLKFKSDKLKKPDKISMKVKDMKLNLSVQNDEDIAVVRKSRKHLDDKELGNKIEA</sequence>
<dbReference type="EMBL" id="JRYO01000092">
    <property type="protein sequence ID" value="KHE92783.1"/>
    <property type="molecule type" value="Genomic_DNA"/>
</dbReference>